<dbReference type="InterPro" id="IPR014857">
    <property type="entry name" value="Nse1_RING_C4HC3-type"/>
</dbReference>
<keyword evidence="6 15" id="KW-0808">Transferase</keyword>
<gene>
    <name evidence="19" type="primary">LOC103330281</name>
</gene>
<comment type="similarity">
    <text evidence="3 15">Belongs to the NSE1 family.</text>
</comment>
<keyword evidence="11 15" id="KW-0862">Zinc</keyword>
<evidence type="ECO:0000256" key="2">
    <source>
        <dbReference type="ARBA" id="ARBA00004123"/>
    </source>
</evidence>
<evidence type="ECO:0000256" key="13">
    <source>
        <dbReference type="ARBA" id="ARBA00023204"/>
    </source>
</evidence>
<keyword evidence="8 15" id="KW-0227">DNA damage</keyword>
<dbReference type="GeneID" id="103330281"/>
<evidence type="ECO:0000256" key="11">
    <source>
        <dbReference type="ARBA" id="ARBA00022833"/>
    </source>
</evidence>
<dbReference type="InterPro" id="IPR011513">
    <property type="entry name" value="Nse1"/>
</dbReference>
<evidence type="ECO:0000256" key="9">
    <source>
        <dbReference type="ARBA" id="ARBA00022771"/>
    </source>
</evidence>
<evidence type="ECO:0000256" key="1">
    <source>
        <dbReference type="ARBA" id="ARBA00000900"/>
    </source>
</evidence>
<evidence type="ECO:0000256" key="3">
    <source>
        <dbReference type="ARBA" id="ARBA00010258"/>
    </source>
</evidence>
<keyword evidence="14 15" id="KW-0539">Nucleus</keyword>
<dbReference type="Gene3D" id="1.10.10.10">
    <property type="entry name" value="Winged helix-like DNA-binding domain superfamily/Winged helix DNA-binding domain"/>
    <property type="match status" value="1"/>
</dbReference>
<dbReference type="InterPro" id="IPR013083">
    <property type="entry name" value="Znf_RING/FYVE/PHD"/>
</dbReference>
<dbReference type="Pfam" id="PF07574">
    <property type="entry name" value="SMC_Nse1"/>
    <property type="match status" value="1"/>
</dbReference>
<name>A0ABM0NWY4_PRUMU</name>
<reference evidence="19" key="2">
    <citation type="submission" date="2025-08" db="UniProtKB">
        <authorList>
            <consortium name="RefSeq"/>
        </authorList>
    </citation>
    <scope>IDENTIFICATION</scope>
</reference>
<evidence type="ECO:0000256" key="8">
    <source>
        <dbReference type="ARBA" id="ARBA00022763"/>
    </source>
</evidence>
<dbReference type="InterPro" id="IPR036388">
    <property type="entry name" value="WH-like_DNA-bd_sf"/>
</dbReference>
<dbReference type="PANTHER" id="PTHR20973">
    <property type="entry name" value="NON-SMC ELEMENT 1-RELATED"/>
    <property type="match status" value="1"/>
</dbReference>
<evidence type="ECO:0000256" key="14">
    <source>
        <dbReference type="ARBA" id="ARBA00023242"/>
    </source>
</evidence>
<reference evidence="18" key="1">
    <citation type="journal article" date="2012" name="Nat. Commun.">
        <title>The genome of Prunus mume.</title>
        <authorList>
            <person name="Zhang Q."/>
            <person name="Chen W."/>
            <person name="Sun L."/>
            <person name="Zhao F."/>
            <person name="Huang B."/>
            <person name="Yang W."/>
            <person name="Tao Y."/>
            <person name="Wang J."/>
            <person name="Yuan Z."/>
            <person name="Fan G."/>
            <person name="Xing Z."/>
            <person name="Han C."/>
            <person name="Pan H."/>
            <person name="Zhong X."/>
            <person name="Shi W."/>
            <person name="Liang X."/>
            <person name="Du D."/>
            <person name="Sun F."/>
            <person name="Xu Z."/>
            <person name="Hao R."/>
            <person name="Lv T."/>
            <person name="Lv Y."/>
            <person name="Zheng Z."/>
            <person name="Sun M."/>
            <person name="Luo L."/>
            <person name="Cai M."/>
            <person name="Gao Y."/>
            <person name="Wang J."/>
            <person name="Yin Y."/>
            <person name="Xu X."/>
            <person name="Cheng T."/>
            <person name="Wang J."/>
        </authorList>
    </citation>
    <scope>NUCLEOTIDE SEQUENCE [LARGE SCALE GENOMIC DNA]</scope>
</reference>
<dbReference type="PANTHER" id="PTHR20973:SF0">
    <property type="entry name" value="NON-STRUCTURAL MAINTENANCE OF CHROMOSOMES ELEMENT 1 HOMOLOG"/>
    <property type="match status" value="1"/>
</dbReference>
<sequence length="322" mass="36166">MTELNWRHQTIIQALLSRGPLKEDQFHRIFTGLTGKTPGSDRRRFDDFLLKINKALSYVQFELRGCRFQYDGQVYYGVVNNVSDEESKLGTKYSVAQIAFYKAIIEAIVQDGAAQGTISNIDALNLRLENQVLMGTTSQSHGGLPHVPPALKNFSISMKEKTLDELVQDQWLSVTPDNYIGLGVRSFLDLRSWFRSNDVPACEVCNEAGVKAALCQKEGCTARIHEYCLKKLFSERKVMINLFFSKTENSCGTQWQYTVTKAEAVEDDEPNYPTQSQPPVGSKKKRLRRNEIGDGDISGSSQASLPGGPNLRRSTRSSIRLQ</sequence>
<dbReference type="Gene3D" id="3.90.1150.220">
    <property type="match status" value="1"/>
</dbReference>
<evidence type="ECO:0000256" key="12">
    <source>
        <dbReference type="ARBA" id="ARBA00023172"/>
    </source>
</evidence>
<proteinExistence type="inferred from homology"/>
<keyword evidence="12 15" id="KW-0233">DNA recombination</keyword>
<protein>
    <recommendedName>
        <fullName evidence="5 15">Non-structural maintenance of chromosomes element 1 homolog</fullName>
        <ecNumber evidence="4 15">2.3.2.27</ecNumber>
    </recommendedName>
</protein>
<keyword evidence="9 15" id="KW-0863">Zinc-finger</keyword>
<evidence type="ECO:0000313" key="18">
    <source>
        <dbReference type="Proteomes" id="UP000694861"/>
    </source>
</evidence>
<comment type="subunit">
    <text evidence="15">Component of the Smc5-Smc6 complex.</text>
</comment>
<dbReference type="EC" id="2.3.2.27" evidence="4 15"/>
<keyword evidence="7 15" id="KW-0479">Metal-binding</keyword>
<dbReference type="Gene3D" id="3.30.40.10">
    <property type="entry name" value="Zinc/RING finger domain, C3HC4 (zinc finger)"/>
    <property type="match status" value="1"/>
</dbReference>
<comment type="subcellular location">
    <subcellularLocation>
        <location evidence="2 15">Nucleus</location>
    </subcellularLocation>
</comment>
<evidence type="ECO:0000256" key="5">
    <source>
        <dbReference type="ARBA" id="ARBA00019422"/>
    </source>
</evidence>
<evidence type="ECO:0000256" key="7">
    <source>
        <dbReference type="ARBA" id="ARBA00022723"/>
    </source>
</evidence>
<evidence type="ECO:0000256" key="10">
    <source>
        <dbReference type="ARBA" id="ARBA00022786"/>
    </source>
</evidence>
<evidence type="ECO:0000313" key="19">
    <source>
        <dbReference type="RefSeq" id="XP_008231050.1"/>
    </source>
</evidence>
<keyword evidence="13 15" id="KW-0234">DNA repair</keyword>
<dbReference type="RefSeq" id="XP_008231050.1">
    <property type="nucleotide sequence ID" value="XM_008232828.1"/>
</dbReference>
<evidence type="ECO:0000259" key="17">
    <source>
        <dbReference type="Pfam" id="PF08746"/>
    </source>
</evidence>
<keyword evidence="10 15" id="KW-0833">Ubl conjugation pathway</keyword>
<comment type="catalytic activity">
    <reaction evidence="1 15">
        <text>S-ubiquitinyl-[E2 ubiquitin-conjugating enzyme]-L-cysteine + [acceptor protein]-L-lysine = [E2 ubiquitin-conjugating enzyme]-L-cysteine + N(6)-ubiquitinyl-[acceptor protein]-L-lysine.</text>
        <dbReference type="EC" id="2.3.2.27"/>
    </reaction>
</comment>
<dbReference type="Pfam" id="PF08746">
    <property type="entry name" value="zf-RING-like"/>
    <property type="match status" value="1"/>
</dbReference>
<evidence type="ECO:0000256" key="16">
    <source>
        <dbReference type="SAM" id="MobiDB-lite"/>
    </source>
</evidence>
<accession>A0ABM0NWY4</accession>
<keyword evidence="18" id="KW-1185">Reference proteome</keyword>
<evidence type="ECO:0000256" key="4">
    <source>
        <dbReference type="ARBA" id="ARBA00012483"/>
    </source>
</evidence>
<evidence type="ECO:0000256" key="6">
    <source>
        <dbReference type="ARBA" id="ARBA00022679"/>
    </source>
</evidence>
<dbReference type="Proteomes" id="UP000694861">
    <property type="component" value="Linkage group LG1"/>
</dbReference>
<feature type="domain" description="Non-structural maintenance of chromosomes element 1 RING C4HC3-type" evidence="17">
    <location>
        <begin position="202"/>
        <end position="237"/>
    </location>
</feature>
<organism evidence="18 19">
    <name type="scientific">Prunus mume</name>
    <name type="common">Japanese apricot</name>
    <name type="synonym">Armeniaca mume</name>
    <dbReference type="NCBI Taxonomy" id="102107"/>
    <lineage>
        <taxon>Eukaryota</taxon>
        <taxon>Viridiplantae</taxon>
        <taxon>Streptophyta</taxon>
        <taxon>Embryophyta</taxon>
        <taxon>Tracheophyta</taxon>
        <taxon>Spermatophyta</taxon>
        <taxon>Magnoliopsida</taxon>
        <taxon>eudicotyledons</taxon>
        <taxon>Gunneridae</taxon>
        <taxon>Pentapetalae</taxon>
        <taxon>rosids</taxon>
        <taxon>fabids</taxon>
        <taxon>Rosales</taxon>
        <taxon>Rosaceae</taxon>
        <taxon>Amygdaloideae</taxon>
        <taxon>Amygdaleae</taxon>
        <taxon>Prunus</taxon>
    </lineage>
</organism>
<evidence type="ECO:0000256" key="15">
    <source>
        <dbReference type="RuleBase" id="RU368018"/>
    </source>
</evidence>
<feature type="region of interest" description="Disordered" evidence="16">
    <location>
        <begin position="266"/>
        <end position="322"/>
    </location>
</feature>